<comment type="pathway">
    <text evidence="1">Cell wall biogenesis; peptidoglycan biosynthesis.</text>
</comment>
<keyword evidence="7" id="KW-0573">Peptidoglycan synthesis</keyword>
<dbReference type="SUPFAM" id="SSF141523">
    <property type="entry name" value="L,D-transpeptidase catalytic domain-like"/>
    <property type="match status" value="1"/>
</dbReference>
<evidence type="ECO:0000256" key="5">
    <source>
        <dbReference type="ARBA" id="ARBA00022801"/>
    </source>
</evidence>
<organism evidence="10">
    <name type="scientific">marine metagenome</name>
    <dbReference type="NCBI Taxonomy" id="408172"/>
    <lineage>
        <taxon>unclassified sequences</taxon>
        <taxon>metagenomes</taxon>
        <taxon>ecological metagenomes</taxon>
    </lineage>
</organism>
<feature type="domain" description="L,D-TPase catalytic" evidence="9">
    <location>
        <begin position="3"/>
        <end position="157"/>
    </location>
</feature>
<evidence type="ECO:0000256" key="3">
    <source>
        <dbReference type="ARBA" id="ARBA00022676"/>
    </source>
</evidence>
<dbReference type="EMBL" id="UINC01002236">
    <property type="protein sequence ID" value="SUZ94453.1"/>
    <property type="molecule type" value="Genomic_DNA"/>
</dbReference>
<gene>
    <name evidence="10" type="ORF">METZ01_LOCUS47307</name>
</gene>
<dbReference type="GO" id="GO:0008360">
    <property type="term" value="P:regulation of cell shape"/>
    <property type="evidence" value="ECO:0007669"/>
    <property type="project" value="UniProtKB-KW"/>
</dbReference>
<dbReference type="InterPro" id="IPR005490">
    <property type="entry name" value="LD_TPept_cat_dom"/>
</dbReference>
<protein>
    <recommendedName>
        <fullName evidence="9">L,D-TPase catalytic domain-containing protein</fullName>
    </recommendedName>
</protein>
<evidence type="ECO:0000256" key="6">
    <source>
        <dbReference type="ARBA" id="ARBA00022960"/>
    </source>
</evidence>
<evidence type="ECO:0000256" key="2">
    <source>
        <dbReference type="ARBA" id="ARBA00005992"/>
    </source>
</evidence>
<dbReference type="InterPro" id="IPR050979">
    <property type="entry name" value="LD-transpeptidase"/>
</dbReference>
<proteinExistence type="inferred from homology"/>
<dbReference type="PANTHER" id="PTHR30582">
    <property type="entry name" value="L,D-TRANSPEPTIDASE"/>
    <property type="match status" value="1"/>
</dbReference>
<dbReference type="AlphaFoldDB" id="A0A381RZW2"/>
<dbReference type="InterPro" id="IPR038063">
    <property type="entry name" value="Transpep_catalytic_dom"/>
</dbReference>
<dbReference type="PANTHER" id="PTHR30582:SF24">
    <property type="entry name" value="L,D-TRANSPEPTIDASE ERFK_SRFK-RELATED"/>
    <property type="match status" value="1"/>
</dbReference>
<evidence type="ECO:0000256" key="1">
    <source>
        <dbReference type="ARBA" id="ARBA00004752"/>
    </source>
</evidence>
<evidence type="ECO:0000256" key="7">
    <source>
        <dbReference type="ARBA" id="ARBA00022984"/>
    </source>
</evidence>
<keyword evidence="8" id="KW-0961">Cell wall biogenesis/degradation</keyword>
<evidence type="ECO:0000256" key="8">
    <source>
        <dbReference type="ARBA" id="ARBA00023316"/>
    </source>
</evidence>
<keyword evidence="3" id="KW-0328">Glycosyltransferase</keyword>
<reference evidence="10" key="1">
    <citation type="submission" date="2018-05" db="EMBL/GenBank/DDBJ databases">
        <authorList>
            <person name="Lanie J.A."/>
            <person name="Ng W.-L."/>
            <person name="Kazmierczak K.M."/>
            <person name="Andrzejewski T.M."/>
            <person name="Davidsen T.M."/>
            <person name="Wayne K.J."/>
            <person name="Tettelin H."/>
            <person name="Glass J.I."/>
            <person name="Rusch D."/>
            <person name="Podicherti R."/>
            <person name="Tsui H.-C.T."/>
            <person name="Winkler M.E."/>
        </authorList>
    </citation>
    <scope>NUCLEOTIDE SEQUENCE</scope>
</reference>
<name>A0A381RZW2_9ZZZZ</name>
<dbReference type="PROSITE" id="PS52029">
    <property type="entry name" value="LD_TPASE"/>
    <property type="match status" value="1"/>
</dbReference>
<dbReference type="UniPathway" id="UPA00219"/>
<keyword evidence="6" id="KW-0133">Cell shape</keyword>
<dbReference type="GO" id="GO:0018104">
    <property type="term" value="P:peptidoglycan-protein cross-linking"/>
    <property type="evidence" value="ECO:0007669"/>
    <property type="project" value="TreeGrafter"/>
</dbReference>
<dbReference type="GO" id="GO:0005576">
    <property type="term" value="C:extracellular region"/>
    <property type="evidence" value="ECO:0007669"/>
    <property type="project" value="TreeGrafter"/>
</dbReference>
<dbReference type="CDD" id="cd16913">
    <property type="entry name" value="YkuD_like"/>
    <property type="match status" value="1"/>
</dbReference>
<dbReference type="GO" id="GO:0071555">
    <property type="term" value="P:cell wall organization"/>
    <property type="evidence" value="ECO:0007669"/>
    <property type="project" value="UniProtKB-KW"/>
</dbReference>
<dbReference type="GO" id="GO:0071972">
    <property type="term" value="F:peptidoglycan L,D-transpeptidase activity"/>
    <property type="evidence" value="ECO:0007669"/>
    <property type="project" value="TreeGrafter"/>
</dbReference>
<sequence>MTTTINISIPAQTLELVNLKGKLSYLISTSKYGPGELKNSFCTPRGKHIIRAKIGTGQQLGTIFKNRRPTGEVFSESKHRLEGGDWILTRILWLSGIEKGRNRLGNVDTMQRFIYIHGTPDATILGVPVSKGCINMRNEDVIQVFDLVDVGTMVDIK</sequence>
<dbReference type="Pfam" id="PF03734">
    <property type="entry name" value="YkuD"/>
    <property type="match status" value="1"/>
</dbReference>
<dbReference type="GO" id="GO:0016757">
    <property type="term" value="F:glycosyltransferase activity"/>
    <property type="evidence" value="ECO:0007669"/>
    <property type="project" value="UniProtKB-KW"/>
</dbReference>
<evidence type="ECO:0000256" key="4">
    <source>
        <dbReference type="ARBA" id="ARBA00022679"/>
    </source>
</evidence>
<evidence type="ECO:0000313" key="10">
    <source>
        <dbReference type="EMBL" id="SUZ94453.1"/>
    </source>
</evidence>
<keyword evidence="4" id="KW-0808">Transferase</keyword>
<evidence type="ECO:0000259" key="9">
    <source>
        <dbReference type="PROSITE" id="PS52029"/>
    </source>
</evidence>
<dbReference type="Gene3D" id="2.40.440.10">
    <property type="entry name" value="L,D-transpeptidase catalytic domain-like"/>
    <property type="match status" value="1"/>
</dbReference>
<accession>A0A381RZW2</accession>
<keyword evidence="5" id="KW-0378">Hydrolase</keyword>
<comment type="similarity">
    <text evidence="2">Belongs to the YkuD family.</text>
</comment>